<proteinExistence type="predicted"/>
<gene>
    <name evidence="1" type="ORF">RCL2_001681200</name>
</gene>
<sequence>MPQTSKSRDIDAIIVNSMKKLQHRSNCFDIISRKIPECSKRQIIFRWRNVLDPCLCHEPLSFQERNFIDNEIFEYLKCNKIINWRKIIEKVEKNYGRRHGDRKLKYYWFKVRKYQREITGKTKEPPFTPTFNNNPFKMQPIF</sequence>
<name>A0A8H3LJV7_9GLOM</name>
<dbReference type="OrthoDB" id="2143914at2759"/>
<dbReference type="Proteomes" id="UP000615446">
    <property type="component" value="Unassembled WGS sequence"/>
</dbReference>
<organism evidence="1 2">
    <name type="scientific">Rhizophagus clarus</name>
    <dbReference type="NCBI Taxonomy" id="94130"/>
    <lineage>
        <taxon>Eukaryota</taxon>
        <taxon>Fungi</taxon>
        <taxon>Fungi incertae sedis</taxon>
        <taxon>Mucoromycota</taxon>
        <taxon>Glomeromycotina</taxon>
        <taxon>Glomeromycetes</taxon>
        <taxon>Glomerales</taxon>
        <taxon>Glomeraceae</taxon>
        <taxon>Rhizophagus</taxon>
    </lineage>
</organism>
<evidence type="ECO:0000313" key="1">
    <source>
        <dbReference type="EMBL" id="GES89948.1"/>
    </source>
</evidence>
<evidence type="ECO:0008006" key="3">
    <source>
        <dbReference type="Google" id="ProtNLM"/>
    </source>
</evidence>
<comment type="caution">
    <text evidence="1">The sequence shown here is derived from an EMBL/GenBank/DDBJ whole genome shotgun (WGS) entry which is preliminary data.</text>
</comment>
<dbReference type="AlphaFoldDB" id="A0A8H3LJV7"/>
<accession>A0A8H3LJV7</accession>
<evidence type="ECO:0000313" key="2">
    <source>
        <dbReference type="Proteomes" id="UP000615446"/>
    </source>
</evidence>
<dbReference type="EMBL" id="BLAL01000193">
    <property type="protein sequence ID" value="GES89948.1"/>
    <property type="molecule type" value="Genomic_DNA"/>
</dbReference>
<reference evidence="1" key="1">
    <citation type="submission" date="2019-10" db="EMBL/GenBank/DDBJ databases">
        <title>Conservation and host-specific expression of non-tandemly repeated heterogenous ribosome RNA gene in arbuscular mycorrhizal fungi.</title>
        <authorList>
            <person name="Maeda T."/>
            <person name="Kobayashi Y."/>
            <person name="Nakagawa T."/>
            <person name="Ezawa T."/>
            <person name="Yamaguchi K."/>
            <person name="Bino T."/>
            <person name="Nishimoto Y."/>
            <person name="Shigenobu S."/>
            <person name="Kawaguchi M."/>
        </authorList>
    </citation>
    <scope>NUCLEOTIDE SEQUENCE</scope>
    <source>
        <strain evidence="1">HR1</strain>
    </source>
</reference>
<protein>
    <recommendedName>
        <fullName evidence="3">HTH myb-type domain-containing protein</fullName>
    </recommendedName>
</protein>